<proteinExistence type="predicted"/>
<dbReference type="AlphaFoldDB" id="A0A3B0TND0"/>
<sequence length="56" mass="6748">MPKVVFDVISFISMQITEDKERLISRYLNSSCNAYEQKHLLEWINQSKENKKHYLT</sequence>
<accession>A0A3B0TND0</accession>
<organism evidence="1">
    <name type="scientific">hydrothermal vent metagenome</name>
    <dbReference type="NCBI Taxonomy" id="652676"/>
    <lineage>
        <taxon>unclassified sequences</taxon>
        <taxon>metagenomes</taxon>
        <taxon>ecological metagenomes</taxon>
    </lineage>
</organism>
<gene>
    <name evidence="1" type="ORF">MNBD_BACTEROID01-2852</name>
</gene>
<protein>
    <submittedName>
        <fullName evidence="1">Uncharacterized protein</fullName>
    </submittedName>
</protein>
<dbReference type="EMBL" id="UOEP01000082">
    <property type="protein sequence ID" value="VAW18160.1"/>
    <property type="molecule type" value="Genomic_DNA"/>
</dbReference>
<name>A0A3B0TND0_9ZZZZ</name>
<reference evidence="1" key="1">
    <citation type="submission" date="2018-06" db="EMBL/GenBank/DDBJ databases">
        <authorList>
            <person name="Zhirakovskaya E."/>
        </authorList>
    </citation>
    <scope>NUCLEOTIDE SEQUENCE</scope>
</reference>
<evidence type="ECO:0000313" key="1">
    <source>
        <dbReference type="EMBL" id="VAW18160.1"/>
    </source>
</evidence>